<keyword evidence="1" id="KW-0719">Serine esterase</keyword>
<evidence type="ECO:0000313" key="7">
    <source>
        <dbReference type="Proteomes" id="UP000623269"/>
    </source>
</evidence>
<dbReference type="InterPro" id="IPR003343">
    <property type="entry name" value="Big_2"/>
</dbReference>
<dbReference type="SUPFAM" id="SSF53474">
    <property type="entry name" value="alpha/beta-Hydrolases"/>
    <property type="match status" value="1"/>
</dbReference>
<dbReference type="InterPro" id="IPR008964">
    <property type="entry name" value="Invasin/intimin_cell_adhesion"/>
</dbReference>
<dbReference type="GO" id="GO:0016052">
    <property type="term" value="P:carbohydrate catabolic process"/>
    <property type="evidence" value="ECO:0007669"/>
    <property type="project" value="InterPro"/>
</dbReference>
<sequence length="1344" mass="147186">MRRVTSFNLKRMLACLLTVVIILPSGIMSQQKVYAHTTNDSTTPVLSKTNYRYMNVGDTYDFNIKNKKSGSSYEWKSSNTQIATVNKIGVVKAKKTGTANITCDITTPKGKYQLGAVVYVRKASKNPAKEVQIINKIDTMIVGETYNLNKAYEPSKSSDYINWTSDNTNVATVNHRGFVKGIRPGNVKITATTLSGEIADSVTITVTSAVTVNNQTSLEKALLTDALAIKIATEDEMEFHIPEGDYRDKKLIVDAPNSSVNNYGLFNDIQVNAIKSDTWHEYAKGNSITIDTDASRIVIEESASVSIHITKSNAKTILEVRGDLNLYVNAAGNIELRGESGKVPNVTISHKGSVIKTNLALLINATQKFTLDLNSVEASKTILNTTSDELIPILQGTGYIRIEIDGNSEILVANSPETGGYAPSPSTPSTPTPSTPEPTVIPEQVTATFGSPFVDGIIDEVWEKAEVIVPEVYGAQADVTAEHRLMWDDNGLYILSAIKDSNLDKSNTASYQQDSLELFLDELYDKAGSYQSDDLHYRVNFDNMRTHDNGEKTRFYTKTQITKDEAGVNNGYIIEAVIIWADTTVPVNKMEMGFDLQINEAKNGNRATTITIFDTTGNAYQNPSLLGKMVLEGKAEGAQTGTNPYALLTYIDSVKEMYLDAYVNKDSITEPLANAESVAADKTSIQAEINQAYQALKAAVDGLNDGSGFTKPSALPLNSILPDAFTFRDGSKVTTLEEWEQRQAEISDMYQYYMYGVVPDMSGESVMYEYLNSYTRWVFDWETWTVRQETVEPAPNEKFIRITVAKGDKAVNFMATATFPRDVFVDPVSGENIITKKPATQDGGYPVLIVIGSLGGTEKQYLIDNGYAVIEYDNNAIAADNGNHTGAFYELYPYGQRWDEQTGVLLAWTWGVSKIIDVLEDDMALSGELNISPVNTMVTGISRNGKSAAVAGAFEPRIKITVPGCSGAGGMASFRYMSAGKQYDYSSIELKELIDEQGAEQGTATWQKFQDEPLFTPGANEQLSNLQGGGEAHWFNDNFLEFSSPHQLPFDQHFLAALTADEDRYFLITGELTGGDWTNPAAMYVSYLAAQNIYDSLGLGDNIGIHLHAVGHKFTLEDTRYLVEFANKKFYGLIDDRMDLSQLKTSIFEDPDTYDTFFDTVKAMKGPVLTGGLLYSDTFDKGLADYIIAVSGAAISVPTLGGDPALRVDKSSEDGYIVIPLVNSGSETLITIPTVSGSAITIPSVSGSAITAPTVSGSAITIEVSMLYNAEANLPVFYEMGVIEGTGMDATSVVLDIKAESGIGKNRYKWVTLKTTYYLSGKDTYLYLKGFNVSSFYIDNIRIK</sequence>
<reference evidence="6" key="1">
    <citation type="submission" date="2020-12" db="EMBL/GenBank/DDBJ databases">
        <title>M. sibirica DSM 26468T genome.</title>
        <authorList>
            <person name="Thieme N."/>
            <person name="Rettenmaier R."/>
            <person name="Zverlov V."/>
            <person name="Liebl W."/>
        </authorList>
    </citation>
    <scope>NUCLEOTIDE SEQUENCE</scope>
    <source>
        <strain evidence="6">DSM 26468</strain>
    </source>
</reference>
<dbReference type="GO" id="GO:0004553">
    <property type="term" value="F:hydrolase activity, hydrolyzing O-glycosyl compounds"/>
    <property type="evidence" value="ECO:0007669"/>
    <property type="project" value="InterPro"/>
</dbReference>
<dbReference type="Pfam" id="PF06452">
    <property type="entry name" value="CBM9_1"/>
    <property type="match status" value="1"/>
</dbReference>
<dbReference type="SUPFAM" id="SSF49344">
    <property type="entry name" value="CBD9-like"/>
    <property type="match status" value="1"/>
</dbReference>
<dbReference type="InterPro" id="IPR054579">
    <property type="entry name" value="GCE-like_dom"/>
</dbReference>
<feature type="region of interest" description="Disordered" evidence="4">
    <location>
        <begin position="413"/>
        <end position="438"/>
    </location>
</feature>
<name>A0A8J7KZ66_9FIRM</name>
<feature type="domain" description="BIG2" evidence="5">
    <location>
        <begin position="40"/>
        <end position="114"/>
    </location>
</feature>
<comment type="caution">
    <text evidence="6">The sequence shown here is derived from an EMBL/GenBank/DDBJ whole genome shotgun (WGS) entry which is preliminary data.</text>
</comment>
<dbReference type="InterPro" id="IPR010502">
    <property type="entry name" value="Carb-bd_dom_fam9"/>
</dbReference>
<dbReference type="RefSeq" id="WP_197659717.1">
    <property type="nucleotide sequence ID" value="NZ_JAEAGR010000001.1"/>
</dbReference>
<dbReference type="Gene3D" id="2.60.40.1080">
    <property type="match status" value="2"/>
</dbReference>
<evidence type="ECO:0000256" key="3">
    <source>
        <dbReference type="ARBA" id="ARBA00022801"/>
    </source>
</evidence>
<accession>A0A8J7KZ66</accession>
<organism evidence="6 7">
    <name type="scientific">Mobilitalea sibirica</name>
    <dbReference type="NCBI Taxonomy" id="1462919"/>
    <lineage>
        <taxon>Bacteria</taxon>
        <taxon>Bacillati</taxon>
        <taxon>Bacillota</taxon>
        <taxon>Clostridia</taxon>
        <taxon>Lachnospirales</taxon>
        <taxon>Lachnospiraceae</taxon>
        <taxon>Mobilitalea</taxon>
    </lineage>
</organism>
<evidence type="ECO:0000256" key="1">
    <source>
        <dbReference type="ARBA" id="ARBA00022487"/>
    </source>
</evidence>
<dbReference type="SMART" id="SM00635">
    <property type="entry name" value="BID_2"/>
    <property type="match status" value="2"/>
</dbReference>
<dbReference type="Pfam" id="PF22244">
    <property type="entry name" value="GCE_fung"/>
    <property type="match status" value="2"/>
</dbReference>
<dbReference type="GO" id="GO:0030246">
    <property type="term" value="F:carbohydrate binding"/>
    <property type="evidence" value="ECO:0007669"/>
    <property type="project" value="InterPro"/>
</dbReference>
<keyword evidence="2" id="KW-0732">Signal</keyword>
<evidence type="ECO:0000259" key="5">
    <source>
        <dbReference type="SMART" id="SM00635"/>
    </source>
</evidence>
<dbReference type="Gene3D" id="3.40.50.1820">
    <property type="entry name" value="alpha/beta hydrolase"/>
    <property type="match status" value="1"/>
</dbReference>
<protein>
    <submittedName>
        <fullName evidence="6">Ig-like domain-containing protein</fullName>
    </submittedName>
</protein>
<evidence type="ECO:0000256" key="4">
    <source>
        <dbReference type="SAM" id="MobiDB-lite"/>
    </source>
</evidence>
<gene>
    <name evidence="6" type="ORF">I5677_01160</name>
</gene>
<keyword evidence="3" id="KW-0378">Hydrolase</keyword>
<dbReference type="EMBL" id="JAEAGR010000001">
    <property type="protein sequence ID" value="MBH1939498.1"/>
    <property type="molecule type" value="Genomic_DNA"/>
</dbReference>
<dbReference type="SUPFAM" id="SSF49373">
    <property type="entry name" value="Invasin/intimin cell-adhesion fragments"/>
    <property type="match status" value="2"/>
</dbReference>
<evidence type="ECO:0000256" key="2">
    <source>
        <dbReference type="ARBA" id="ARBA00022729"/>
    </source>
</evidence>
<dbReference type="Pfam" id="PF02368">
    <property type="entry name" value="Big_2"/>
    <property type="match status" value="2"/>
</dbReference>
<feature type="compositionally biased region" description="Pro residues" evidence="4">
    <location>
        <begin position="425"/>
        <end position="436"/>
    </location>
</feature>
<feature type="domain" description="BIG2" evidence="5">
    <location>
        <begin position="127"/>
        <end position="203"/>
    </location>
</feature>
<proteinExistence type="predicted"/>
<dbReference type="Gene3D" id="1.20.1270.90">
    <property type="entry name" value="AF1782-like"/>
    <property type="match status" value="1"/>
</dbReference>
<keyword evidence="7" id="KW-1185">Reference proteome</keyword>
<evidence type="ECO:0000313" key="6">
    <source>
        <dbReference type="EMBL" id="MBH1939498.1"/>
    </source>
</evidence>
<dbReference type="Proteomes" id="UP000623269">
    <property type="component" value="Unassembled WGS sequence"/>
</dbReference>
<dbReference type="GO" id="GO:0052689">
    <property type="term" value="F:carboxylic ester hydrolase activity"/>
    <property type="evidence" value="ECO:0007669"/>
    <property type="project" value="UniProtKB-KW"/>
</dbReference>
<dbReference type="InterPro" id="IPR029058">
    <property type="entry name" value="AB_hydrolase_fold"/>
</dbReference>
<dbReference type="Gene3D" id="2.60.40.1190">
    <property type="match status" value="1"/>
</dbReference>